<dbReference type="GeneID" id="85323097"/>
<dbReference type="RefSeq" id="XP_060295844.1">
    <property type="nucleotide sequence ID" value="XM_060439827.1"/>
</dbReference>
<protein>
    <submittedName>
        <fullName evidence="1">Uncharacterized protein</fullName>
    </submittedName>
</protein>
<keyword evidence="2" id="KW-1185">Reference proteome</keyword>
<dbReference type="Proteomes" id="UP001172101">
    <property type="component" value="Unassembled WGS sequence"/>
</dbReference>
<accession>A0AA40DXV6</accession>
<name>A0AA40DXV6_9PEZI</name>
<organism evidence="1 2">
    <name type="scientific">Lasiosphaeria miniovina</name>
    <dbReference type="NCBI Taxonomy" id="1954250"/>
    <lineage>
        <taxon>Eukaryota</taxon>
        <taxon>Fungi</taxon>
        <taxon>Dikarya</taxon>
        <taxon>Ascomycota</taxon>
        <taxon>Pezizomycotina</taxon>
        <taxon>Sordariomycetes</taxon>
        <taxon>Sordariomycetidae</taxon>
        <taxon>Sordariales</taxon>
        <taxon>Lasiosphaeriaceae</taxon>
        <taxon>Lasiosphaeria</taxon>
    </lineage>
</organism>
<dbReference type="AlphaFoldDB" id="A0AA40DXV6"/>
<evidence type="ECO:0000313" key="1">
    <source>
        <dbReference type="EMBL" id="KAK0717051.1"/>
    </source>
</evidence>
<reference evidence="1" key="1">
    <citation type="submission" date="2023-06" db="EMBL/GenBank/DDBJ databases">
        <title>Genome-scale phylogeny and comparative genomics of the fungal order Sordariales.</title>
        <authorList>
            <consortium name="Lawrence Berkeley National Laboratory"/>
            <person name="Hensen N."/>
            <person name="Bonometti L."/>
            <person name="Westerberg I."/>
            <person name="Brannstrom I.O."/>
            <person name="Guillou S."/>
            <person name="Cros-Aarteil S."/>
            <person name="Calhoun S."/>
            <person name="Haridas S."/>
            <person name="Kuo A."/>
            <person name="Mondo S."/>
            <person name="Pangilinan J."/>
            <person name="Riley R."/>
            <person name="LaButti K."/>
            <person name="Andreopoulos B."/>
            <person name="Lipzen A."/>
            <person name="Chen C."/>
            <person name="Yanf M."/>
            <person name="Daum C."/>
            <person name="Ng V."/>
            <person name="Clum A."/>
            <person name="Steindorff A."/>
            <person name="Ohm R."/>
            <person name="Martin F."/>
            <person name="Silar P."/>
            <person name="Natvig D."/>
            <person name="Lalanne C."/>
            <person name="Gautier V."/>
            <person name="Ament-velasquez S.L."/>
            <person name="Kruys A."/>
            <person name="Hutchinson M.I."/>
            <person name="Powell A.J."/>
            <person name="Barry K."/>
            <person name="Miller A.N."/>
            <person name="Grigoriev I.V."/>
            <person name="Debuchy R."/>
            <person name="Gladieux P."/>
            <person name="Thoren M.H."/>
            <person name="Johannesson H."/>
        </authorList>
    </citation>
    <scope>NUCLEOTIDE SEQUENCE</scope>
    <source>
        <strain evidence="1">SMH2392-1A</strain>
    </source>
</reference>
<comment type="caution">
    <text evidence="1">The sequence shown here is derived from an EMBL/GenBank/DDBJ whole genome shotgun (WGS) entry which is preliminary data.</text>
</comment>
<sequence length="258" mass="28109">MTSNQQTDLHVLTIASLERLATTGTDAMKKKYAGLLAYFKDPNRKMPAGEIAWTFTDERGVKVGDATQYIADFIKHNEGRQGEKEWPANWVQATDAQALLLWARVDVPAGQAPQAMHYIHVEIRIPVGLGGDPNRVVRVQCINDTGSNRQVVHDPDWNYLTAGLNIPIIPGLITTATGPVNMRGCNLEIRVVAQDPAAAGGWKHLHNWVAELGIIQPAGVPCLSGSAMRGQLFFATNKGNTSLFMADNKTTLMANMPA</sequence>
<gene>
    <name evidence="1" type="ORF">B0T26DRAFT_675426</name>
</gene>
<proteinExistence type="predicted"/>
<evidence type="ECO:0000313" key="2">
    <source>
        <dbReference type="Proteomes" id="UP001172101"/>
    </source>
</evidence>
<dbReference type="EMBL" id="JAUIRO010000004">
    <property type="protein sequence ID" value="KAK0717051.1"/>
    <property type="molecule type" value="Genomic_DNA"/>
</dbReference>